<dbReference type="EMBL" id="CP060717">
    <property type="protein sequence ID" value="QNN64168.1"/>
    <property type="molecule type" value="Genomic_DNA"/>
</dbReference>
<accession>A0A7G9S8J3</accession>
<feature type="signal peptide" evidence="1">
    <location>
        <begin position="1"/>
        <end position="22"/>
    </location>
</feature>
<dbReference type="RefSeq" id="WP_187541168.1">
    <property type="nucleotide sequence ID" value="NZ_CP060717.1"/>
</dbReference>
<dbReference type="KEGG" id="srhi:H9L12_07205"/>
<reference evidence="2 3" key="1">
    <citation type="submission" date="2020-08" db="EMBL/GenBank/DDBJ databases">
        <title>Genome sequence of Sphingomonas rhizophila KACC 19189T.</title>
        <authorList>
            <person name="Hyun D.-W."/>
            <person name="Bae J.-W."/>
        </authorList>
    </citation>
    <scope>NUCLEOTIDE SEQUENCE [LARGE SCALE GENOMIC DNA]</scope>
    <source>
        <strain evidence="2 3">KACC 19189</strain>
    </source>
</reference>
<dbReference type="Proteomes" id="UP000515955">
    <property type="component" value="Chromosome"/>
</dbReference>
<evidence type="ECO:0000313" key="3">
    <source>
        <dbReference type="Proteomes" id="UP000515955"/>
    </source>
</evidence>
<gene>
    <name evidence="2" type="ORF">H9L12_07205</name>
</gene>
<evidence type="ECO:0000313" key="2">
    <source>
        <dbReference type="EMBL" id="QNN64168.1"/>
    </source>
</evidence>
<name>A0A7G9S8J3_9SPHN</name>
<feature type="chain" id="PRO_5028890205" evidence="1">
    <location>
        <begin position="23"/>
        <end position="122"/>
    </location>
</feature>
<organism evidence="2 3">
    <name type="scientific">Sphingomonas rhizophila</name>
    <dbReference type="NCBI Taxonomy" id="2071607"/>
    <lineage>
        <taxon>Bacteria</taxon>
        <taxon>Pseudomonadati</taxon>
        <taxon>Pseudomonadota</taxon>
        <taxon>Alphaproteobacteria</taxon>
        <taxon>Sphingomonadales</taxon>
        <taxon>Sphingomonadaceae</taxon>
        <taxon>Sphingomonas</taxon>
    </lineage>
</organism>
<keyword evidence="3" id="KW-1185">Reference proteome</keyword>
<dbReference type="AlphaFoldDB" id="A0A7G9S8J3"/>
<protein>
    <submittedName>
        <fullName evidence="2">Uncharacterized protein</fullName>
    </submittedName>
</protein>
<keyword evidence="1" id="KW-0732">Signal</keyword>
<sequence>MRTRTSLGMFIGIFASTSAATADLLPLKNGIFVPTNVACKGAANAYMVNYWGRKSGIGVAQASCTIKSMTRKGNVYTLREECRDNQSGGPIEGGPNVLTIASPTRFAMGGTTYRYCGLKPVW</sequence>
<proteinExistence type="predicted"/>
<evidence type="ECO:0000256" key="1">
    <source>
        <dbReference type="SAM" id="SignalP"/>
    </source>
</evidence>